<name>A0A8S2GMZ7_9BILA</name>
<gene>
    <name evidence="1" type="ORF">OVA965_LOCUS2361</name>
    <name evidence="2" type="ORF">TMI583_LOCUS2361</name>
</gene>
<proteinExistence type="predicted"/>
<reference evidence="2" key="1">
    <citation type="submission" date="2021-02" db="EMBL/GenBank/DDBJ databases">
        <authorList>
            <person name="Nowell W R."/>
        </authorList>
    </citation>
    <scope>NUCLEOTIDE SEQUENCE</scope>
</reference>
<comment type="caution">
    <text evidence="2">The sequence shown here is derived from an EMBL/GenBank/DDBJ whole genome shotgun (WGS) entry which is preliminary data.</text>
</comment>
<evidence type="ECO:0000313" key="3">
    <source>
        <dbReference type="Proteomes" id="UP000682733"/>
    </source>
</evidence>
<evidence type="ECO:0000313" key="2">
    <source>
        <dbReference type="EMBL" id="CAF3536798.1"/>
    </source>
</evidence>
<organism evidence="2 3">
    <name type="scientific">Didymodactylos carnosus</name>
    <dbReference type="NCBI Taxonomy" id="1234261"/>
    <lineage>
        <taxon>Eukaryota</taxon>
        <taxon>Metazoa</taxon>
        <taxon>Spiralia</taxon>
        <taxon>Gnathifera</taxon>
        <taxon>Rotifera</taxon>
        <taxon>Eurotatoria</taxon>
        <taxon>Bdelloidea</taxon>
        <taxon>Philodinida</taxon>
        <taxon>Philodinidae</taxon>
        <taxon>Didymodactylos</taxon>
    </lineage>
</organism>
<dbReference type="Proteomes" id="UP000682733">
    <property type="component" value="Unassembled WGS sequence"/>
</dbReference>
<accession>A0A8S2GMZ7</accession>
<protein>
    <submittedName>
        <fullName evidence="2">Uncharacterized protein</fullName>
    </submittedName>
</protein>
<dbReference type="AlphaFoldDB" id="A0A8S2GMZ7"/>
<dbReference type="EMBL" id="CAJNOK010000493">
    <property type="protein sequence ID" value="CAF0757399.1"/>
    <property type="molecule type" value="Genomic_DNA"/>
</dbReference>
<dbReference type="EMBL" id="CAJOBA010000493">
    <property type="protein sequence ID" value="CAF3536798.1"/>
    <property type="molecule type" value="Genomic_DNA"/>
</dbReference>
<dbReference type="Proteomes" id="UP000677228">
    <property type="component" value="Unassembled WGS sequence"/>
</dbReference>
<evidence type="ECO:0000313" key="1">
    <source>
        <dbReference type="EMBL" id="CAF0757399.1"/>
    </source>
</evidence>
<sequence>MDTADNNVIQNVRDTFTSSSFIEQFTVTLLNSNLFVNAITKIVGDACKQQQALICSLSSELNEVKAQLVEVKSQINDHEQYGKRKDILIYGIPFKKDENVIDIVVELGKSLGISLSKSDLYAVHHLPPSRKTTDKTKQAIIVGFLRISDRNQFYSGRKKCRGSDLYKNVFINEHLTNFNNKLYMYACTKLDRKSVYTRNGNVYQYITKGDHKRFYVMEDIDKQLKI</sequence>